<dbReference type="RefSeq" id="WP_109057809.1">
    <property type="nucleotide sequence ID" value="NZ_QFFM01000026.1"/>
</dbReference>
<name>A0A2U2N333_9BIFI</name>
<dbReference type="Proteomes" id="UP000245876">
    <property type="component" value="Unassembled WGS sequence"/>
</dbReference>
<reference evidence="1 2" key="1">
    <citation type="journal article" date="2018" name="Int. J. Syst. Evol. Microbiol.">
        <title>Bifidobacterium callitrichidarum sp. nov. from the faeces of the emperor tamarin (Saguinus imperator).</title>
        <authorList>
            <person name="Modesto M."/>
            <person name="Michelini S."/>
            <person name="Sansosti M.C."/>
            <person name="De Filippo C."/>
            <person name="Cavalieri D."/>
            <person name="Qvirist L."/>
            <person name="Andlid T."/>
            <person name="Spiezio C."/>
            <person name="Sandri C."/>
            <person name="Pascarelli S."/>
            <person name="Sgorbati B."/>
            <person name="Mattarelli P."/>
        </authorList>
    </citation>
    <scope>NUCLEOTIDE SEQUENCE [LARGE SCALE GENOMIC DNA]</scope>
    <source>
        <strain evidence="1 2">TRI 5</strain>
    </source>
</reference>
<evidence type="ECO:0000313" key="1">
    <source>
        <dbReference type="EMBL" id="PWG63448.1"/>
    </source>
</evidence>
<evidence type="ECO:0000313" key="2">
    <source>
        <dbReference type="Proteomes" id="UP000245876"/>
    </source>
</evidence>
<organism evidence="1 2">
    <name type="scientific">Bifidobacterium callitrichidarum</name>
    <dbReference type="NCBI Taxonomy" id="2052941"/>
    <lineage>
        <taxon>Bacteria</taxon>
        <taxon>Bacillati</taxon>
        <taxon>Actinomycetota</taxon>
        <taxon>Actinomycetes</taxon>
        <taxon>Bifidobacteriales</taxon>
        <taxon>Bifidobacteriaceae</taxon>
        <taxon>Bifidobacterium</taxon>
    </lineage>
</organism>
<gene>
    <name evidence="1" type="ORF">DF196_10720</name>
</gene>
<sequence length="245" mass="27504">MTVRSAGRLYTVAEAAKRLSITDRRVRSLIQSGELQAVHAAPRIALITEESLIRLALREKRAGRPYSSETAMGALYLLSGESIDWLSVRKRYEIRRLLKETDADAFVRNIRHRADVHEYWANALFLDRLSGSGDICRSGGCEGMAEYFELSPSELVEGYVEESDLPMLKSRYMLKELAEPKKVRFHVVRGCPIRGRRVMPVAVCAADLADSIDPRERNAGMGRLAALLRDFQGEHHDKSGNSDSV</sequence>
<dbReference type="EMBL" id="QFFM01000026">
    <property type="protein sequence ID" value="PWG63448.1"/>
    <property type="molecule type" value="Genomic_DNA"/>
</dbReference>
<keyword evidence="2" id="KW-1185">Reference proteome</keyword>
<accession>A0A2U2N333</accession>
<comment type="caution">
    <text evidence="1">The sequence shown here is derived from an EMBL/GenBank/DDBJ whole genome shotgun (WGS) entry which is preliminary data.</text>
</comment>
<dbReference type="AlphaFoldDB" id="A0A2U2N333"/>
<proteinExistence type="predicted"/>
<protein>
    <submittedName>
        <fullName evidence="1">Uncharacterized protein</fullName>
    </submittedName>
</protein>